<organism evidence="11 12">
    <name type="scientific">Pseudolactococcus piscium MKFS47</name>
    <dbReference type="NCBI Taxonomy" id="297352"/>
    <lineage>
        <taxon>Bacteria</taxon>
        <taxon>Bacillati</taxon>
        <taxon>Bacillota</taxon>
        <taxon>Bacilli</taxon>
        <taxon>Lactobacillales</taxon>
        <taxon>Streptococcaceae</taxon>
        <taxon>Pseudolactococcus</taxon>
    </lineage>
</organism>
<dbReference type="InterPro" id="IPR011060">
    <property type="entry name" value="RibuloseP-bd_barrel"/>
</dbReference>
<evidence type="ECO:0000256" key="4">
    <source>
        <dbReference type="ARBA" id="ARBA00022605"/>
    </source>
</evidence>
<comment type="pathway">
    <text evidence="2 9">Amino-acid biosynthesis; L-tryptophan biosynthesis; L-tryptophan from chorismate: step 4/5.</text>
</comment>
<evidence type="ECO:0000256" key="8">
    <source>
        <dbReference type="ARBA" id="ARBA00023239"/>
    </source>
</evidence>
<dbReference type="PROSITE" id="PS00614">
    <property type="entry name" value="IGPS"/>
    <property type="match status" value="1"/>
</dbReference>
<dbReference type="Proteomes" id="UP000033166">
    <property type="component" value="Chromosome I"/>
</dbReference>
<dbReference type="FunFam" id="3.20.20.70:FF:000024">
    <property type="entry name" value="Indole-3-glycerol phosphate synthase"/>
    <property type="match status" value="1"/>
</dbReference>
<evidence type="ECO:0000256" key="7">
    <source>
        <dbReference type="ARBA" id="ARBA00023141"/>
    </source>
</evidence>
<sequence length="256" mass="28355">MENFLDKILAEKRREVDRMVMETPRPVRQTKGFVQRLREDEAYLQVIGEVKRASPSLGVINMTVDVLSQAKSYETAGVSAISVLTDPVFFKGSIDDLRLVADNVSIPVLNKDFIIDKKQIVRAVNSGATIVLLIVACLSESDLKKLYQFAVSLGLEVLVEVHNAPELEVAHRIGAELIGVNNRNLKTFEVSLQNSLDLVSLQQADRFYISESGIKSHLEAEQVAADFRAVLVGEALMKDGNPTDAAKQLQVKRHVD</sequence>
<keyword evidence="5 9" id="KW-0210">Decarboxylase</keyword>
<dbReference type="EMBL" id="LN774769">
    <property type="protein sequence ID" value="CEN28109.1"/>
    <property type="molecule type" value="Genomic_DNA"/>
</dbReference>
<name>A0A0D6DWE8_9LACT</name>
<dbReference type="AlphaFoldDB" id="A0A0D6DWE8"/>
<evidence type="ECO:0000313" key="12">
    <source>
        <dbReference type="Proteomes" id="UP000033166"/>
    </source>
</evidence>
<keyword evidence="8 9" id="KW-0456">Lyase</keyword>
<dbReference type="KEGG" id="lpk:LACPI_0909"/>
<keyword evidence="7 9" id="KW-0057">Aromatic amino acid biosynthesis</keyword>
<protein>
    <recommendedName>
        <fullName evidence="9">Indole-3-glycerol phosphate synthase</fullName>
        <shortName evidence="9">IGPS</shortName>
        <ecNumber evidence="9">4.1.1.48</ecNumber>
    </recommendedName>
</protein>
<dbReference type="Gene3D" id="3.20.20.70">
    <property type="entry name" value="Aldolase class I"/>
    <property type="match status" value="1"/>
</dbReference>
<accession>A0A0D6DWE8</accession>
<comment type="similarity">
    <text evidence="3 9">Belongs to the TrpC family.</text>
</comment>
<dbReference type="NCBIfam" id="NF001371">
    <property type="entry name" value="PRK00278.1-3"/>
    <property type="match status" value="1"/>
</dbReference>
<dbReference type="STRING" id="1364.LP2241_20472"/>
<evidence type="ECO:0000256" key="1">
    <source>
        <dbReference type="ARBA" id="ARBA00001633"/>
    </source>
</evidence>
<dbReference type="InterPro" id="IPR013785">
    <property type="entry name" value="Aldolase_TIM"/>
</dbReference>
<dbReference type="InterPro" id="IPR045186">
    <property type="entry name" value="Indole-3-glycerol_P_synth"/>
</dbReference>
<proteinExistence type="inferred from homology"/>
<dbReference type="InterPro" id="IPR013798">
    <property type="entry name" value="Indole-3-glycerol_P_synth_dom"/>
</dbReference>
<reference evidence="12" key="1">
    <citation type="submission" date="2015-01" db="EMBL/GenBank/DDBJ databases">
        <authorList>
            <person name="Andreevskaya M."/>
        </authorList>
    </citation>
    <scope>NUCLEOTIDE SEQUENCE [LARGE SCALE GENOMIC DNA]</scope>
    <source>
        <strain evidence="12">MKFS47</strain>
    </source>
</reference>
<evidence type="ECO:0000256" key="6">
    <source>
        <dbReference type="ARBA" id="ARBA00022822"/>
    </source>
</evidence>
<dbReference type="NCBIfam" id="NF001377">
    <property type="entry name" value="PRK00278.2-4"/>
    <property type="match status" value="1"/>
</dbReference>
<evidence type="ECO:0000256" key="3">
    <source>
        <dbReference type="ARBA" id="ARBA00008737"/>
    </source>
</evidence>
<keyword evidence="4 9" id="KW-0028">Amino-acid biosynthesis</keyword>
<comment type="catalytic activity">
    <reaction evidence="1 9">
        <text>1-(2-carboxyphenylamino)-1-deoxy-D-ribulose 5-phosphate + H(+) = (1S,2R)-1-C-(indol-3-yl)glycerol 3-phosphate + CO2 + H2O</text>
        <dbReference type="Rhea" id="RHEA:23476"/>
        <dbReference type="ChEBI" id="CHEBI:15377"/>
        <dbReference type="ChEBI" id="CHEBI:15378"/>
        <dbReference type="ChEBI" id="CHEBI:16526"/>
        <dbReference type="ChEBI" id="CHEBI:58613"/>
        <dbReference type="ChEBI" id="CHEBI:58866"/>
        <dbReference type="EC" id="4.1.1.48"/>
    </reaction>
</comment>
<dbReference type="EC" id="4.1.1.48" evidence="9"/>
<dbReference type="InterPro" id="IPR001468">
    <property type="entry name" value="Indole-3-GlycerolPSynthase_CS"/>
</dbReference>
<evidence type="ECO:0000256" key="2">
    <source>
        <dbReference type="ARBA" id="ARBA00004696"/>
    </source>
</evidence>
<dbReference type="PANTHER" id="PTHR22854:SF2">
    <property type="entry name" value="INDOLE-3-GLYCEROL-PHOSPHATE SYNTHASE"/>
    <property type="match status" value="1"/>
</dbReference>
<evidence type="ECO:0000256" key="9">
    <source>
        <dbReference type="HAMAP-Rule" id="MF_00134"/>
    </source>
</evidence>
<dbReference type="GO" id="GO:0004640">
    <property type="term" value="F:phosphoribosylanthranilate isomerase activity"/>
    <property type="evidence" value="ECO:0007669"/>
    <property type="project" value="TreeGrafter"/>
</dbReference>
<gene>
    <name evidence="9 11" type="primary">trpC</name>
    <name evidence="11" type="ORF">LACPI_0909</name>
</gene>
<evidence type="ECO:0000256" key="5">
    <source>
        <dbReference type="ARBA" id="ARBA00022793"/>
    </source>
</evidence>
<feature type="domain" description="Indole-3-glycerol phosphate synthase" evidence="10">
    <location>
        <begin position="5"/>
        <end position="249"/>
    </location>
</feature>
<dbReference type="CDD" id="cd00331">
    <property type="entry name" value="IGPS"/>
    <property type="match status" value="1"/>
</dbReference>
<dbReference type="RefSeq" id="WP_047915294.1">
    <property type="nucleotide sequence ID" value="NZ_LN774769.1"/>
</dbReference>
<dbReference type="GO" id="GO:0000162">
    <property type="term" value="P:L-tryptophan biosynthetic process"/>
    <property type="evidence" value="ECO:0007669"/>
    <property type="project" value="UniProtKB-UniRule"/>
</dbReference>
<dbReference type="GO" id="GO:0004425">
    <property type="term" value="F:indole-3-glycerol-phosphate synthase activity"/>
    <property type="evidence" value="ECO:0007669"/>
    <property type="project" value="UniProtKB-UniRule"/>
</dbReference>
<keyword evidence="6 9" id="KW-0822">Tryptophan biosynthesis</keyword>
<evidence type="ECO:0000313" key="11">
    <source>
        <dbReference type="EMBL" id="CEN28109.1"/>
    </source>
</evidence>
<evidence type="ECO:0000259" key="10">
    <source>
        <dbReference type="Pfam" id="PF00218"/>
    </source>
</evidence>
<dbReference type="HOGENOM" id="CLU_034247_2_1_9"/>
<dbReference type="PANTHER" id="PTHR22854">
    <property type="entry name" value="TRYPTOPHAN BIOSYNTHESIS PROTEIN"/>
    <property type="match status" value="1"/>
</dbReference>
<dbReference type="HAMAP" id="MF_00134_B">
    <property type="entry name" value="IGPS_B"/>
    <property type="match status" value="1"/>
</dbReference>
<dbReference type="SUPFAM" id="SSF51366">
    <property type="entry name" value="Ribulose-phoshate binding barrel"/>
    <property type="match status" value="1"/>
</dbReference>
<dbReference type="UniPathway" id="UPA00035">
    <property type="reaction ID" value="UER00043"/>
</dbReference>
<dbReference type="Pfam" id="PF00218">
    <property type="entry name" value="IGPS"/>
    <property type="match status" value="1"/>
</dbReference>